<dbReference type="PROSITE" id="PS50225">
    <property type="entry name" value="SOCS"/>
    <property type="match status" value="1"/>
</dbReference>
<feature type="domain" description="SOCS box" evidence="4">
    <location>
        <begin position="490"/>
        <end position="530"/>
    </location>
</feature>
<feature type="repeat" description="ANK" evidence="3">
    <location>
        <begin position="280"/>
        <end position="312"/>
    </location>
</feature>
<dbReference type="PROSITE" id="PS50297">
    <property type="entry name" value="ANK_REP_REGION"/>
    <property type="match status" value="2"/>
</dbReference>
<evidence type="ECO:0000256" key="3">
    <source>
        <dbReference type="PROSITE-ProRule" id="PRU00023"/>
    </source>
</evidence>
<feature type="repeat" description="ANK" evidence="3">
    <location>
        <begin position="208"/>
        <end position="240"/>
    </location>
</feature>
<dbReference type="AlphaFoldDB" id="A0AA39HCG0"/>
<dbReference type="InterPro" id="IPR002110">
    <property type="entry name" value="Ankyrin_rpt"/>
</dbReference>
<accession>A0AA39HCG0</accession>
<protein>
    <recommendedName>
        <fullName evidence="4">SOCS box domain-containing protein</fullName>
    </recommendedName>
</protein>
<dbReference type="EMBL" id="JAUCMV010000004">
    <property type="protein sequence ID" value="KAK0403300.1"/>
    <property type="molecule type" value="Genomic_DNA"/>
</dbReference>
<sequence>MSCMEQKRRGRSGASKRKRRRLAQDFFSFAYTLARAASLHDFEGCHRLLEEGHDPNAIDERGYSPLLCLLDDDGASGSAAAVEIAELLVSYGADMNYVHFNGSTFLLEAAETNNTEVAKFALRRGADFSTRTYWGRSIAHIAVYHRNTEMLKELLGQPEFSIDIFDDHGASPVLTAAENGYLNVLKLFVERCGKEIVVKLANIPCGDDNLNALSAAVNEGHSDVVRFLLHLGVDPNVPYFYTWDDEKKGTHVVALAASKGFSRCLAPLLVACDKKVVMNSKLNPLCIAASNGRYECLELLLESGYDPNVERELVAGSGFVYTDFVRPIFQREYCTPLKEATQRRHEDCVRLLIKHGAKMTYDEDVHSPFLYSLRSWSDTKVFECYLENDVDLNVISKDSALHIPDALLTCLTEPGYGYGKLNRLLDAGVKVNLEHWCGCKGGYSLIDTLAENKNNTDSVEALVTLVSRYAWRIPNCCDKVAKMTSKPMGEVPRLLHLARHALRAAMPPKRLIDDSYVQKLPLPPHLKNYVAFHYKNEVMCNSKIRDL</sequence>
<dbReference type="Pfam" id="PF07525">
    <property type="entry name" value="SOCS_box"/>
    <property type="match status" value="1"/>
</dbReference>
<keyword evidence="1" id="KW-0677">Repeat</keyword>
<dbReference type="Gene3D" id="1.25.40.20">
    <property type="entry name" value="Ankyrin repeat-containing domain"/>
    <property type="match status" value="2"/>
</dbReference>
<evidence type="ECO:0000259" key="4">
    <source>
        <dbReference type="PROSITE" id="PS50225"/>
    </source>
</evidence>
<dbReference type="Pfam" id="PF00023">
    <property type="entry name" value="Ank"/>
    <property type="match status" value="1"/>
</dbReference>
<dbReference type="SMART" id="SM00248">
    <property type="entry name" value="ANK"/>
    <property type="match status" value="7"/>
</dbReference>
<dbReference type="SUPFAM" id="SSF48403">
    <property type="entry name" value="Ankyrin repeat"/>
    <property type="match status" value="1"/>
</dbReference>
<gene>
    <name evidence="5" type="ORF">QR680_016846</name>
</gene>
<dbReference type="PANTHER" id="PTHR24198:SF165">
    <property type="entry name" value="ANKYRIN REPEAT-CONTAINING PROTEIN-RELATED"/>
    <property type="match status" value="1"/>
</dbReference>
<feature type="repeat" description="ANK" evidence="3">
    <location>
        <begin position="101"/>
        <end position="133"/>
    </location>
</feature>
<dbReference type="SUPFAM" id="SSF158235">
    <property type="entry name" value="SOCS box-like"/>
    <property type="match status" value="1"/>
</dbReference>
<evidence type="ECO:0000256" key="1">
    <source>
        <dbReference type="ARBA" id="ARBA00022737"/>
    </source>
</evidence>
<evidence type="ECO:0000256" key="2">
    <source>
        <dbReference type="ARBA" id="ARBA00023043"/>
    </source>
</evidence>
<evidence type="ECO:0000313" key="6">
    <source>
        <dbReference type="Proteomes" id="UP001175271"/>
    </source>
</evidence>
<dbReference type="Proteomes" id="UP001175271">
    <property type="component" value="Unassembled WGS sequence"/>
</dbReference>
<dbReference type="Pfam" id="PF12796">
    <property type="entry name" value="Ank_2"/>
    <property type="match status" value="3"/>
</dbReference>
<organism evidence="5 6">
    <name type="scientific">Steinernema hermaphroditum</name>
    <dbReference type="NCBI Taxonomy" id="289476"/>
    <lineage>
        <taxon>Eukaryota</taxon>
        <taxon>Metazoa</taxon>
        <taxon>Ecdysozoa</taxon>
        <taxon>Nematoda</taxon>
        <taxon>Chromadorea</taxon>
        <taxon>Rhabditida</taxon>
        <taxon>Tylenchina</taxon>
        <taxon>Panagrolaimomorpha</taxon>
        <taxon>Strongyloidoidea</taxon>
        <taxon>Steinernematidae</taxon>
        <taxon>Steinernema</taxon>
    </lineage>
</organism>
<dbReference type="PANTHER" id="PTHR24198">
    <property type="entry name" value="ANKYRIN REPEAT AND PROTEIN KINASE DOMAIN-CONTAINING PROTEIN"/>
    <property type="match status" value="1"/>
</dbReference>
<proteinExistence type="predicted"/>
<dbReference type="CDD" id="cd03587">
    <property type="entry name" value="SOCS"/>
    <property type="match status" value="1"/>
</dbReference>
<evidence type="ECO:0000313" key="5">
    <source>
        <dbReference type="EMBL" id="KAK0403300.1"/>
    </source>
</evidence>
<reference evidence="5" key="1">
    <citation type="submission" date="2023-06" db="EMBL/GenBank/DDBJ databases">
        <title>Genomic analysis of the entomopathogenic nematode Steinernema hermaphroditum.</title>
        <authorList>
            <person name="Schwarz E.M."/>
            <person name="Heppert J.K."/>
            <person name="Baniya A."/>
            <person name="Schwartz H.T."/>
            <person name="Tan C.-H."/>
            <person name="Antoshechkin I."/>
            <person name="Sternberg P.W."/>
            <person name="Goodrich-Blair H."/>
            <person name="Dillman A.R."/>
        </authorList>
    </citation>
    <scope>NUCLEOTIDE SEQUENCE</scope>
    <source>
        <strain evidence="5">PS9179</strain>
        <tissue evidence="5">Whole animal</tissue>
    </source>
</reference>
<name>A0AA39HCG0_9BILA</name>
<feature type="repeat" description="ANK" evidence="3">
    <location>
        <begin position="332"/>
        <end position="364"/>
    </location>
</feature>
<keyword evidence="2 3" id="KW-0040">ANK repeat</keyword>
<dbReference type="GO" id="GO:0035556">
    <property type="term" value="P:intracellular signal transduction"/>
    <property type="evidence" value="ECO:0007669"/>
    <property type="project" value="InterPro"/>
</dbReference>
<dbReference type="InterPro" id="IPR036770">
    <property type="entry name" value="Ankyrin_rpt-contain_sf"/>
</dbReference>
<comment type="caution">
    <text evidence="5">The sequence shown here is derived from an EMBL/GenBank/DDBJ whole genome shotgun (WGS) entry which is preliminary data.</text>
</comment>
<dbReference type="InterPro" id="IPR036036">
    <property type="entry name" value="SOCS_box-like_dom_sf"/>
</dbReference>
<dbReference type="SMART" id="SM00969">
    <property type="entry name" value="SOCS_box"/>
    <property type="match status" value="1"/>
</dbReference>
<dbReference type="InterPro" id="IPR001496">
    <property type="entry name" value="SOCS_box"/>
</dbReference>
<keyword evidence="6" id="KW-1185">Reference proteome</keyword>
<dbReference type="PROSITE" id="PS50088">
    <property type="entry name" value="ANK_REPEAT"/>
    <property type="match status" value="4"/>
</dbReference>